<protein>
    <submittedName>
        <fullName evidence="1">EcsC family protein</fullName>
    </submittedName>
</protein>
<comment type="caution">
    <text evidence="1">The sequence shown here is derived from an EMBL/GenBank/DDBJ whole genome shotgun (WGS) entry which is preliminary data.</text>
</comment>
<accession>A0ABU2N7A3</accession>
<keyword evidence="2" id="KW-1185">Reference proteome</keyword>
<gene>
    <name evidence="1" type="ORF">RM445_09790</name>
</gene>
<reference evidence="2" key="1">
    <citation type="submission" date="2023-07" db="EMBL/GenBank/DDBJ databases">
        <title>30 novel species of actinomycetes from the DSMZ collection.</title>
        <authorList>
            <person name="Nouioui I."/>
        </authorList>
    </citation>
    <scope>NUCLEOTIDE SEQUENCE [LARGE SCALE GENOMIC DNA]</scope>
    <source>
        <strain evidence="2">DSM 45834</strain>
    </source>
</reference>
<proteinExistence type="predicted"/>
<dbReference type="Pfam" id="PF12787">
    <property type="entry name" value="EcsC"/>
    <property type="match status" value="1"/>
</dbReference>
<dbReference type="RefSeq" id="WP_311555844.1">
    <property type="nucleotide sequence ID" value="NZ_JAVREJ010000005.1"/>
</dbReference>
<dbReference type="InterPro" id="IPR024787">
    <property type="entry name" value="EcsC"/>
</dbReference>
<organism evidence="1 2">
    <name type="scientific">Pseudonocardia charpentierae</name>
    <dbReference type="NCBI Taxonomy" id="3075545"/>
    <lineage>
        <taxon>Bacteria</taxon>
        <taxon>Bacillati</taxon>
        <taxon>Actinomycetota</taxon>
        <taxon>Actinomycetes</taxon>
        <taxon>Pseudonocardiales</taxon>
        <taxon>Pseudonocardiaceae</taxon>
        <taxon>Pseudonocardia</taxon>
    </lineage>
</organism>
<evidence type="ECO:0000313" key="1">
    <source>
        <dbReference type="EMBL" id="MDT0349811.1"/>
    </source>
</evidence>
<dbReference type="EMBL" id="JAVREJ010000005">
    <property type="protein sequence ID" value="MDT0349811.1"/>
    <property type="molecule type" value="Genomic_DNA"/>
</dbReference>
<sequence length="239" mass="24656">MVDDSTFAALGDRLVAQVVELGIRGVGPLSTAVETAEEHLITAGGDREEAIRRLVATHVRLAAVSGFVTGLGGIVTMPVTVPAAMAGMYIIATRMCAGIAHLRGYDVETDEVRSGILVALLGSAGTAVLRNTGVQIGQRSTAAALERLPVRVLTELNKRVGYRLVSKAGEKGVINLTKLVPLVGGPIGAAVDGVSCKTIAGYAMRTFPPVVPRVVRAEVVQTGAVQAGGEVVQGEIVPD</sequence>
<dbReference type="Proteomes" id="UP001183202">
    <property type="component" value="Unassembled WGS sequence"/>
</dbReference>
<name>A0ABU2N7A3_9PSEU</name>
<evidence type="ECO:0000313" key="2">
    <source>
        <dbReference type="Proteomes" id="UP001183202"/>
    </source>
</evidence>